<dbReference type="PANTHER" id="PTHR45736">
    <property type="entry name" value="ZINC FINGER MYM-TYPE PROTEIN"/>
    <property type="match status" value="1"/>
</dbReference>
<feature type="compositionally biased region" description="Low complexity" evidence="4">
    <location>
        <begin position="132"/>
        <end position="143"/>
    </location>
</feature>
<dbReference type="AlphaFoldDB" id="A0A974DC03"/>
<keyword evidence="1" id="KW-1017">Isopeptide bond</keyword>
<feature type="domain" description="ZMYM2-like/QRICH1 C-terminal" evidence="5">
    <location>
        <begin position="489"/>
        <end position="648"/>
    </location>
</feature>
<evidence type="ECO:0000313" key="8">
    <source>
        <dbReference type="Proteomes" id="UP000694892"/>
    </source>
</evidence>
<feature type="compositionally biased region" description="Polar residues" evidence="4">
    <location>
        <begin position="116"/>
        <end position="127"/>
    </location>
</feature>
<dbReference type="Pfam" id="PF12012">
    <property type="entry name" value="DUF3504"/>
    <property type="match status" value="1"/>
</dbReference>
<dbReference type="Proteomes" id="UP000694892">
    <property type="component" value="Chromosome 3L"/>
</dbReference>
<organism evidence="7 8">
    <name type="scientific">Xenopus laevis</name>
    <name type="common">African clawed frog</name>
    <dbReference type="NCBI Taxonomy" id="8355"/>
    <lineage>
        <taxon>Eukaryota</taxon>
        <taxon>Metazoa</taxon>
        <taxon>Chordata</taxon>
        <taxon>Craniata</taxon>
        <taxon>Vertebrata</taxon>
        <taxon>Euteleostomi</taxon>
        <taxon>Amphibia</taxon>
        <taxon>Batrachia</taxon>
        <taxon>Anura</taxon>
        <taxon>Pipoidea</taxon>
        <taxon>Pipidae</taxon>
        <taxon>Xenopodinae</taxon>
        <taxon>Xenopus</taxon>
        <taxon>Xenopus</taxon>
    </lineage>
</organism>
<evidence type="ECO:0008006" key="9">
    <source>
        <dbReference type="Google" id="ProtNLM"/>
    </source>
</evidence>
<dbReference type="OMA" id="ELNQGLC"/>
<feature type="region of interest" description="Disordered" evidence="4">
    <location>
        <begin position="116"/>
        <end position="151"/>
    </location>
</feature>
<feature type="domain" description="QRICH1-like" evidence="6">
    <location>
        <begin position="361"/>
        <end position="477"/>
    </location>
</feature>
<dbReference type="InterPro" id="IPR051284">
    <property type="entry name" value="ZnF_MYMT-QRICH1"/>
</dbReference>
<protein>
    <recommendedName>
        <fullName evidence="9">DUF3504 domain-containing protein</fullName>
    </recommendedName>
</protein>
<evidence type="ECO:0000313" key="7">
    <source>
        <dbReference type="EMBL" id="OCT89077.1"/>
    </source>
</evidence>
<evidence type="ECO:0000256" key="3">
    <source>
        <dbReference type="ARBA" id="ARBA00022843"/>
    </source>
</evidence>
<dbReference type="Pfam" id="PF25561">
    <property type="entry name" value="QRICH1"/>
    <property type="match status" value="1"/>
</dbReference>
<dbReference type="InterPro" id="IPR021893">
    <property type="entry name" value="ZMYM2-like_C"/>
</dbReference>
<evidence type="ECO:0000259" key="5">
    <source>
        <dbReference type="Pfam" id="PF12012"/>
    </source>
</evidence>
<keyword evidence="2" id="KW-0597">Phosphoprotein</keyword>
<dbReference type="PANTHER" id="PTHR45736:SF11">
    <property type="entry name" value="GLUTAMINE-RICH PROTEIN 1-LIKE"/>
    <property type="match status" value="1"/>
</dbReference>
<evidence type="ECO:0000259" key="6">
    <source>
        <dbReference type="Pfam" id="PF25561"/>
    </source>
</evidence>
<dbReference type="EMBL" id="CM004470">
    <property type="protein sequence ID" value="OCT89077.1"/>
    <property type="molecule type" value="Genomic_DNA"/>
</dbReference>
<evidence type="ECO:0000256" key="4">
    <source>
        <dbReference type="SAM" id="MobiDB-lite"/>
    </source>
</evidence>
<dbReference type="InterPro" id="IPR057926">
    <property type="entry name" value="QRICH1_dom"/>
</dbReference>
<proteinExistence type="predicted"/>
<accession>A0A974DC03</accession>
<evidence type="ECO:0000256" key="1">
    <source>
        <dbReference type="ARBA" id="ARBA00022499"/>
    </source>
</evidence>
<sequence>MNHSLENSIPYEDYLRMKAQTIPPHRMKEFLDSLSGKGSEEMQQFVHSPISVYPQRNHYFYMDSTDVAGSLLELARPIASPLQHTTVSPGVPLDQHHSPVHHVSLRQGHHVDIQPNQSAKPMQQQVEGQPVSEEQSSSIAGSSNTQDKRSCLTGLSQPVKKRKFDFPVENYYPVNHASLQSVSAAAVLALPVQSQQQAYIPLRQELLTVDSSQLYGLVPASTSASGQLPNVESWAIFSTHATCPESQTNMHTSVPQDSCGIVQMGEIPMTISSIKVEESKEIFEAKKTNTEKTVHAPGTSGFPMQLINMNGNIPMSLSVQSTGRGYQPSKYWDQQVQSEGLQSSPTEPHLRLQNNADFPCTLKPEEGALFWKSWAQIKNAETMKEMENKLPCSERRKPILFKEDILSVPIADLNYGLCLMTKEARKHDGSSYDADMLFFLFLCMQKHMFDNNRIDNVFADLYYSKFLEKLHEVLKEWCPRVNPFGYIISSYITEEMLWDCKQLGAHSPTTLLFTLMYFNTKGSSFGEEVLYHSQLAFSKITKQTRKNPGIGKDKNCTIRFLRLYGQVQSGLKVTEETYVEQLENPDNPLQCPIKLYDFYRFKCPQGMRGPTDAFYLVPEPVVAPNSPIWYSGQPVNKEVMEQMLTRILLVKDVQEAHAASHISAY</sequence>
<keyword evidence="3" id="KW-0832">Ubl conjugation</keyword>
<gene>
    <name evidence="7" type="ORF">XELAEV_18017698mg</name>
</gene>
<reference evidence="8" key="1">
    <citation type="journal article" date="2016" name="Nature">
        <title>Genome evolution in the allotetraploid frog Xenopus laevis.</title>
        <authorList>
            <person name="Session A.M."/>
            <person name="Uno Y."/>
            <person name="Kwon T."/>
            <person name="Chapman J.A."/>
            <person name="Toyoda A."/>
            <person name="Takahashi S."/>
            <person name="Fukui A."/>
            <person name="Hikosaka A."/>
            <person name="Suzuki A."/>
            <person name="Kondo M."/>
            <person name="van Heeringen S.J."/>
            <person name="Quigley I."/>
            <person name="Heinz S."/>
            <person name="Ogino H."/>
            <person name="Ochi H."/>
            <person name="Hellsten U."/>
            <person name="Lyons J.B."/>
            <person name="Simakov O."/>
            <person name="Putnam N."/>
            <person name="Stites J."/>
            <person name="Kuroki Y."/>
            <person name="Tanaka T."/>
            <person name="Michiue T."/>
            <person name="Watanabe M."/>
            <person name="Bogdanovic O."/>
            <person name="Lister R."/>
            <person name="Georgiou G."/>
            <person name="Paranjpe S.S."/>
            <person name="van Kruijsbergen I."/>
            <person name="Shu S."/>
            <person name="Carlson J."/>
            <person name="Kinoshita T."/>
            <person name="Ohta Y."/>
            <person name="Mawaribuchi S."/>
            <person name="Jenkins J."/>
            <person name="Grimwood J."/>
            <person name="Schmutz J."/>
            <person name="Mitros T."/>
            <person name="Mozaffari S.V."/>
            <person name="Suzuki Y."/>
            <person name="Haramoto Y."/>
            <person name="Yamamoto T.S."/>
            <person name="Takagi C."/>
            <person name="Heald R."/>
            <person name="Miller K."/>
            <person name="Haudenschild C."/>
            <person name="Kitzman J."/>
            <person name="Nakayama T."/>
            <person name="Izutsu Y."/>
            <person name="Robert J."/>
            <person name="Fortriede J."/>
            <person name="Burns K."/>
            <person name="Lotay V."/>
            <person name="Karimi K."/>
            <person name="Yasuoka Y."/>
            <person name="Dichmann D.S."/>
            <person name="Flajnik M.F."/>
            <person name="Houston D.W."/>
            <person name="Shendure J."/>
            <person name="DuPasquier L."/>
            <person name="Vize P.D."/>
            <person name="Zorn A.M."/>
            <person name="Ito M."/>
            <person name="Marcotte E.M."/>
            <person name="Wallingford J.B."/>
            <person name="Ito Y."/>
            <person name="Asashima M."/>
            <person name="Ueno N."/>
            <person name="Matsuda Y."/>
            <person name="Veenstra G.J."/>
            <person name="Fujiyama A."/>
            <person name="Harland R.M."/>
            <person name="Taira M."/>
            <person name="Rokhsar D.S."/>
        </authorList>
    </citation>
    <scope>NUCLEOTIDE SEQUENCE [LARGE SCALE GENOMIC DNA]</scope>
    <source>
        <strain evidence="8">J</strain>
    </source>
</reference>
<name>A0A974DC03_XENLA</name>
<evidence type="ECO:0000256" key="2">
    <source>
        <dbReference type="ARBA" id="ARBA00022553"/>
    </source>
</evidence>